<dbReference type="Pfam" id="PF23598">
    <property type="entry name" value="LRR_14"/>
    <property type="match status" value="3"/>
</dbReference>
<organism evidence="4 5">
    <name type="scientific">Punica granatum</name>
    <name type="common">Pomegranate</name>
    <dbReference type="NCBI Taxonomy" id="22663"/>
    <lineage>
        <taxon>Eukaryota</taxon>
        <taxon>Viridiplantae</taxon>
        <taxon>Streptophyta</taxon>
        <taxon>Embryophyta</taxon>
        <taxon>Tracheophyta</taxon>
        <taxon>Spermatophyta</taxon>
        <taxon>Magnoliopsida</taxon>
        <taxon>eudicotyledons</taxon>
        <taxon>Gunneridae</taxon>
        <taxon>Pentapetalae</taxon>
        <taxon>rosids</taxon>
        <taxon>malvids</taxon>
        <taxon>Myrtales</taxon>
        <taxon>Lythraceae</taxon>
        <taxon>Punica</taxon>
    </lineage>
</organism>
<dbReference type="InterPro" id="IPR032675">
    <property type="entry name" value="LRR_dom_sf"/>
</dbReference>
<sequence length="727" mass="82008">MHDQLKDLGREIVRKENYGQPGKRSRLWYYEEAKDVLDNSELFVEQGTENVLAFHLDFRVGFEDCHFTGEQFRKLSELRFLHLHCDALEGNFDGCLSNLRWLSLHSSILMNQMPMPANLNLKNIVVLELTSCDVRDGWDSIQMAVKLKDLSLRQCHYFTRTPDFSRFTNLESLSFENCHQLEVIASSIGRLKSLAFLNLSFCHNIRELPHQVGYLKALTELIIDGTSLQDIPILSHLKKLKILHAKQCKFLYQIPNSIDLGTSLSDLILDFSEIIELPDSIQALVKLQRLSLKSCSLLTALPDSIGQLKELIELNLSLTRRITKLPDSIGDLEKLQVLNIGHSGIRRLSTNLGNMRKLMVLDASFCVEMEGELPSELGQLSLLRVLRLDDAGIRSLPLSIRNLDHLQTLNVIGCHDLHTLPELPTGLTNLQVTCKSPVPIPNLPDLINLKQLTFSECFNLAEMTPGIAKLSKLEFLQFLRTGISSLPEEIGALSQLKVLSIVNCWKLRSLPTLPAGLQELCVVGCNLFHALPDLSNLQNLSELQLRECSLMEIRGLGRLAFLTRLTVRSRRIANLDALERVEALTYLEVSYCRNLERLPDLSNLKLLNEIKANECKRLDEVEGLDDLCSLRNLEIRNCTSLETLPDLSSLKLLERLDAGGCEKLHGLEGLDELESLQALNLRHCKAITRLPNVSGLKSLQWLDISGCDNLTEIPGLEEINPISISRY</sequence>
<evidence type="ECO:0000256" key="2">
    <source>
        <dbReference type="ARBA" id="ARBA00022737"/>
    </source>
</evidence>
<dbReference type="PANTHER" id="PTHR47186">
    <property type="entry name" value="LEUCINE-RICH REPEAT-CONTAINING PROTEIN 57"/>
    <property type="match status" value="1"/>
</dbReference>
<keyword evidence="2" id="KW-0677">Repeat</keyword>
<dbReference type="AlphaFoldDB" id="A0A6P8CFR3"/>
<dbReference type="Proteomes" id="UP000515151">
    <property type="component" value="Chromosome 2"/>
</dbReference>
<dbReference type="GeneID" id="116196374"/>
<reference evidence="4" key="1">
    <citation type="journal article" date="2020" name="Plant Biotechnol. J.">
        <title>The pomegranate (Punica granatum L.) draft genome dissects genetic divergence between soft- and hard-seeded cultivars.</title>
        <authorList>
            <person name="Luo X."/>
            <person name="Li H."/>
            <person name="Wu Z."/>
            <person name="Yao W."/>
            <person name="Zhao P."/>
            <person name="Cao D."/>
            <person name="Yu H."/>
            <person name="Li K."/>
            <person name="Poudel K."/>
            <person name="Zhao D."/>
            <person name="Zhang F."/>
            <person name="Xia X."/>
            <person name="Chen L."/>
            <person name="Wang Q."/>
            <person name="Jing D."/>
            <person name="Cao S."/>
        </authorList>
    </citation>
    <scope>NUCLEOTIDE SEQUENCE [LARGE SCALE GENOMIC DNA]</scope>
</reference>
<name>A0A6P8CFR3_PUNGR</name>
<keyword evidence="1" id="KW-0433">Leucine-rich repeat</keyword>
<gene>
    <name evidence="5 6" type="primary">LOC116196374</name>
</gene>
<evidence type="ECO:0000256" key="1">
    <source>
        <dbReference type="ARBA" id="ARBA00022614"/>
    </source>
</evidence>
<keyword evidence="4" id="KW-1185">Reference proteome</keyword>
<dbReference type="SUPFAM" id="SSF52058">
    <property type="entry name" value="L domain-like"/>
    <property type="match status" value="2"/>
</dbReference>
<dbReference type="SMART" id="SM00369">
    <property type="entry name" value="LRR_TYP"/>
    <property type="match status" value="7"/>
</dbReference>
<evidence type="ECO:0000313" key="4">
    <source>
        <dbReference type="Proteomes" id="UP000515151"/>
    </source>
</evidence>
<dbReference type="Gene3D" id="3.80.10.10">
    <property type="entry name" value="Ribonuclease Inhibitor"/>
    <property type="match status" value="4"/>
</dbReference>
<evidence type="ECO:0000259" key="3">
    <source>
        <dbReference type="Pfam" id="PF23598"/>
    </source>
</evidence>
<dbReference type="RefSeq" id="XP_031381915.1">
    <property type="nucleotide sequence ID" value="XM_031526055.1"/>
</dbReference>
<dbReference type="OrthoDB" id="1656173at2759"/>
<protein>
    <submittedName>
        <fullName evidence="5 6">Protein SUPPRESSOR OF npr1-1, CONSTITUTIVE 1-like isoform X1</fullName>
    </submittedName>
</protein>
<feature type="domain" description="Disease resistance R13L4/SHOC-2-like LRR" evidence="3">
    <location>
        <begin position="159"/>
        <end position="267"/>
    </location>
</feature>
<dbReference type="PANTHER" id="PTHR47186:SF3">
    <property type="entry name" value="OS09G0267800 PROTEIN"/>
    <property type="match status" value="1"/>
</dbReference>
<reference evidence="5 6" key="2">
    <citation type="submission" date="2025-04" db="UniProtKB">
        <authorList>
            <consortium name="RefSeq"/>
        </authorList>
    </citation>
    <scope>IDENTIFICATION</scope>
    <source>
        <tissue evidence="5 6">Leaf</tissue>
    </source>
</reference>
<feature type="domain" description="Disease resistance R13L4/SHOC-2-like LRR" evidence="3">
    <location>
        <begin position="268"/>
        <end position="365"/>
    </location>
</feature>
<evidence type="ECO:0000313" key="5">
    <source>
        <dbReference type="RefSeq" id="XP_031381915.1"/>
    </source>
</evidence>
<dbReference type="InterPro" id="IPR055414">
    <property type="entry name" value="LRR_R13L4/SHOC2-like"/>
</dbReference>
<feature type="domain" description="Disease resistance R13L4/SHOC-2-like LRR" evidence="3">
    <location>
        <begin position="445"/>
        <end position="565"/>
    </location>
</feature>
<accession>A0A6P8CFR3</accession>
<dbReference type="RefSeq" id="XP_031381916.1">
    <property type="nucleotide sequence ID" value="XM_031526056.1"/>
</dbReference>
<proteinExistence type="predicted"/>
<evidence type="ECO:0000313" key="6">
    <source>
        <dbReference type="RefSeq" id="XP_031381916.1"/>
    </source>
</evidence>
<dbReference type="InterPro" id="IPR003591">
    <property type="entry name" value="Leu-rich_rpt_typical-subtyp"/>
</dbReference>